<dbReference type="Pfam" id="PF13561">
    <property type="entry name" value="adh_short_C2"/>
    <property type="match status" value="1"/>
</dbReference>
<keyword evidence="3" id="KW-1185">Reference proteome</keyword>
<dbReference type="Proteomes" id="UP000239590">
    <property type="component" value="Unassembled WGS sequence"/>
</dbReference>
<evidence type="ECO:0000313" key="3">
    <source>
        <dbReference type="Proteomes" id="UP000239590"/>
    </source>
</evidence>
<comment type="caution">
    <text evidence="2">The sequence shown here is derived from an EMBL/GenBank/DDBJ whole genome shotgun (WGS) entry which is preliminary data.</text>
</comment>
<dbReference type="OrthoDB" id="9804774at2"/>
<evidence type="ECO:0000313" key="2">
    <source>
        <dbReference type="EMBL" id="PQA54966.1"/>
    </source>
</evidence>
<name>A0A2S7IH01_9BACT</name>
<dbReference type="PANTHER" id="PTHR42879:SF6">
    <property type="entry name" value="NADPH-DEPENDENT REDUCTASE BACG"/>
    <property type="match status" value="1"/>
</dbReference>
<evidence type="ECO:0000256" key="1">
    <source>
        <dbReference type="ARBA" id="ARBA00006484"/>
    </source>
</evidence>
<sequence>MENQLSFSTDLRGKIALVTGGTKGIGKAIADQLAQAGAQVIVTARNRPADSDSTHSFIAVDLTQADQVTQLAQQVQDTYGRIDILIDNVGGLTTPGGGFQALSDQDWEQELQFNLLATIRLDRALLPLMQNQKSGVVIHISTGAAKQPLWNLNLAYSVSKAALNCYSKALANEVASQGIRVVAVSPGAVKTPLMEQFLEDFARNEGIPLEDAFTTVMGKMSGVPLGRMAEPEEIASLVRFLASPAASYITGVNYSIDGGAYPIA</sequence>
<dbReference type="RefSeq" id="WP_104715288.1">
    <property type="nucleotide sequence ID" value="NZ_PTRA01000005.1"/>
</dbReference>
<dbReference type="NCBIfam" id="NF005095">
    <property type="entry name" value="PRK06523.1"/>
    <property type="match status" value="1"/>
</dbReference>
<dbReference type="SUPFAM" id="SSF51735">
    <property type="entry name" value="NAD(P)-binding Rossmann-fold domains"/>
    <property type="match status" value="1"/>
</dbReference>
<dbReference type="FunFam" id="3.40.50.720:FF:000084">
    <property type="entry name" value="Short-chain dehydrogenase reductase"/>
    <property type="match status" value="1"/>
</dbReference>
<comment type="similarity">
    <text evidence="1">Belongs to the short-chain dehydrogenases/reductases (SDR) family.</text>
</comment>
<gene>
    <name evidence="2" type="ORF">C5O19_20675</name>
</gene>
<dbReference type="Gene3D" id="3.40.50.720">
    <property type="entry name" value="NAD(P)-binding Rossmann-like Domain"/>
    <property type="match status" value="1"/>
</dbReference>
<dbReference type="InterPro" id="IPR002347">
    <property type="entry name" value="SDR_fam"/>
</dbReference>
<dbReference type="InterPro" id="IPR050259">
    <property type="entry name" value="SDR"/>
</dbReference>
<organism evidence="2 3">
    <name type="scientific">Siphonobacter curvatus</name>
    <dbReference type="NCBI Taxonomy" id="2094562"/>
    <lineage>
        <taxon>Bacteria</taxon>
        <taxon>Pseudomonadati</taxon>
        <taxon>Bacteroidota</taxon>
        <taxon>Cytophagia</taxon>
        <taxon>Cytophagales</taxon>
        <taxon>Cytophagaceae</taxon>
        <taxon>Siphonobacter</taxon>
    </lineage>
</organism>
<accession>A0A2S7IH01</accession>
<dbReference type="PANTHER" id="PTHR42879">
    <property type="entry name" value="3-OXOACYL-(ACYL-CARRIER-PROTEIN) REDUCTASE"/>
    <property type="match status" value="1"/>
</dbReference>
<dbReference type="InterPro" id="IPR036291">
    <property type="entry name" value="NAD(P)-bd_dom_sf"/>
</dbReference>
<protein>
    <submittedName>
        <fullName evidence="2">Short-chain dehydrogenase</fullName>
    </submittedName>
</protein>
<proteinExistence type="inferred from homology"/>
<dbReference type="PRINTS" id="PR00080">
    <property type="entry name" value="SDRFAMILY"/>
</dbReference>
<dbReference type="PRINTS" id="PR00081">
    <property type="entry name" value="GDHRDH"/>
</dbReference>
<reference evidence="3" key="1">
    <citation type="submission" date="2018-02" db="EMBL/GenBank/DDBJ databases">
        <title>Genome sequencing of Solimonas sp. HR-BB.</title>
        <authorList>
            <person name="Lee Y."/>
            <person name="Jeon C.O."/>
        </authorList>
    </citation>
    <scope>NUCLEOTIDE SEQUENCE [LARGE SCALE GENOMIC DNA]</scope>
    <source>
        <strain evidence="3">HR-U</strain>
    </source>
</reference>
<dbReference type="EMBL" id="PTRA01000005">
    <property type="protein sequence ID" value="PQA54966.1"/>
    <property type="molecule type" value="Genomic_DNA"/>
</dbReference>
<dbReference type="AlphaFoldDB" id="A0A2S7IH01"/>